<dbReference type="InterPro" id="IPR018289">
    <property type="entry name" value="MULE_transposase_dom"/>
</dbReference>
<comment type="caution">
    <text evidence="3">The sequence shown here is derived from an EMBL/GenBank/DDBJ whole genome shotgun (WGS) entry which is preliminary data.</text>
</comment>
<dbReference type="AlphaFoldDB" id="A0A8H4ATG2"/>
<reference evidence="3 4" key="1">
    <citation type="journal article" date="2019" name="Environ. Microbiol.">
        <title>At the nexus of three kingdoms: the genome of the mycorrhizal fungus Gigaspora margarita provides insights into plant, endobacterial and fungal interactions.</title>
        <authorList>
            <person name="Venice F."/>
            <person name="Ghignone S."/>
            <person name="Salvioli di Fossalunga A."/>
            <person name="Amselem J."/>
            <person name="Novero M."/>
            <person name="Xianan X."/>
            <person name="Sedzielewska Toro K."/>
            <person name="Morin E."/>
            <person name="Lipzen A."/>
            <person name="Grigoriev I.V."/>
            <person name="Henrissat B."/>
            <person name="Martin F.M."/>
            <person name="Bonfante P."/>
        </authorList>
    </citation>
    <scope>NUCLEOTIDE SEQUENCE [LARGE SCALE GENOMIC DNA]</scope>
    <source>
        <strain evidence="3 4">BEG34</strain>
    </source>
</reference>
<sequence length="446" mass="51491">MSQNKTAKEIANLIIAEIKSGDDYSWNFHSTNMSKKFEDMVGRFYYFCCQSKEAQSEDYKDPNRKRQICYDCKEKITIQVDLVLNATEVDIYHSSLHPRSDLCIEITSELQEEIETHSHLTASIANQKLFQRSNDHIESACKLLSEHECDGFQPCLEIRDSDTTGISFITPLLEEIKNHDISISEIYLDATYKTARGRYELYGIIADVEGTGFLIAYLVLDTTRAMDTSTSTGKCCKILECFLETIKAHDINPEFVFTDKDFAEINAATNVWGPLVVQLCTWHIKLDLLFWTLINEIIPVQKERLLQIVAGVVEPWWWEDFKKEWIATGAKGDQNTSINADEYIKDKRKRDNEKMTELENSYFTDISRSLNDGMESISENGKRYTGNRKKRYQRATWTSNRKPYLMYLSYPEESDNSEKTDPSERIQANNADIIDSENTGVRNETN</sequence>
<feature type="region of interest" description="Disordered" evidence="1">
    <location>
        <begin position="412"/>
        <end position="446"/>
    </location>
</feature>
<proteinExistence type="predicted"/>
<keyword evidence="3" id="KW-0067">ATP-binding</keyword>
<keyword evidence="3" id="KW-0347">Helicase</keyword>
<keyword evidence="3" id="KW-0378">Hydrolase</keyword>
<feature type="domain" description="MULE transposase" evidence="2">
    <location>
        <begin position="186"/>
        <end position="284"/>
    </location>
</feature>
<dbReference type="EMBL" id="WTPW01000243">
    <property type="protein sequence ID" value="KAF0531203.1"/>
    <property type="molecule type" value="Genomic_DNA"/>
</dbReference>
<gene>
    <name evidence="3" type="ORF">F8M41_011903</name>
</gene>
<organism evidence="3 4">
    <name type="scientific">Gigaspora margarita</name>
    <dbReference type="NCBI Taxonomy" id="4874"/>
    <lineage>
        <taxon>Eukaryota</taxon>
        <taxon>Fungi</taxon>
        <taxon>Fungi incertae sedis</taxon>
        <taxon>Mucoromycota</taxon>
        <taxon>Glomeromycotina</taxon>
        <taxon>Glomeromycetes</taxon>
        <taxon>Diversisporales</taxon>
        <taxon>Gigasporaceae</taxon>
        <taxon>Gigaspora</taxon>
    </lineage>
</organism>
<dbReference type="GO" id="GO:0004386">
    <property type="term" value="F:helicase activity"/>
    <property type="evidence" value="ECO:0007669"/>
    <property type="project" value="UniProtKB-KW"/>
</dbReference>
<keyword evidence="4" id="KW-1185">Reference proteome</keyword>
<keyword evidence="3" id="KW-0547">Nucleotide-binding</keyword>
<protein>
    <submittedName>
        <fullName evidence="3">ATP-dependent DNA helicase pif1</fullName>
    </submittedName>
</protein>
<name>A0A8H4ATG2_GIGMA</name>
<dbReference type="OrthoDB" id="2290496at2759"/>
<dbReference type="Pfam" id="PF10551">
    <property type="entry name" value="MULE"/>
    <property type="match status" value="1"/>
</dbReference>
<evidence type="ECO:0000313" key="4">
    <source>
        <dbReference type="Proteomes" id="UP000439903"/>
    </source>
</evidence>
<evidence type="ECO:0000256" key="1">
    <source>
        <dbReference type="SAM" id="MobiDB-lite"/>
    </source>
</evidence>
<evidence type="ECO:0000259" key="2">
    <source>
        <dbReference type="Pfam" id="PF10551"/>
    </source>
</evidence>
<feature type="compositionally biased region" description="Polar residues" evidence="1">
    <location>
        <begin position="426"/>
        <end position="446"/>
    </location>
</feature>
<accession>A0A8H4ATG2</accession>
<dbReference type="Proteomes" id="UP000439903">
    <property type="component" value="Unassembled WGS sequence"/>
</dbReference>
<evidence type="ECO:0000313" key="3">
    <source>
        <dbReference type="EMBL" id="KAF0531203.1"/>
    </source>
</evidence>